<organism evidence="6 7">
    <name type="scientific">Candidatus Marsarchaeota G1 archaeon OSP_D</name>
    <dbReference type="NCBI Taxonomy" id="1978155"/>
    <lineage>
        <taxon>Archaea</taxon>
        <taxon>Candidatus Marsarchaeota</taxon>
        <taxon>Candidatus Marsarchaeota group 1</taxon>
    </lineage>
</organism>
<evidence type="ECO:0000256" key="3">
    <source>
        <dbReference type="ARBA" id="ARBA00022989"/>
    </source>
</evidence>
<keyword evidence="3 5" id="KW-1133">Transmembrane helix</keyword>
<feature type="transmembrane region" description="Helical" evidence="5">
    <location>
        <begin position="473"/>
        <end position="495"/>
    </location>
</feature>
<accession>A0A2R6A5W7</accession>
<comment type="caution">
    <text evidence="6">The sequence shown here is derived from an EMBL/GenBank/DDBJ whole genome shotgun (WGS) entry which is preliminary data.</text>
</comment>
<dbReference type="InterPro" id="IPR050367">
    <property type="entry name" value="APC_superfamily"/>
</dbReference>
<feature type="transmembrane region" description="Helical" evidence="5">
    <location>
        <begin position="148"/>
        <end position="175"/>
    </location>
</feature>
<dbReference type="AlphaFoldDB" id="A0A2R6A5W7"/>
<dbReference type="PANTHER" id="PTHR42770">
    <property type="entry name" value="AMINO ACID TRANSPORTER-RELATED"/>
    <property type="match status" value="1"/>
</dbReference>
<feature type="transmembrane region" description="Helical" evidence="5">
    <location>
        <begin position="501"/>
        <end position="524"/>
    </location>
</feature>
<keyword evidence="2 5" id="KW-0812">Transmembrane</keyword>
<protein>
    <recommendedName>
        <fullName evidence="8">APC family permease</fullName>
    </recommendedName>
</protein>
<feature type="transmembrane region" description="Helical" evidence="5">
    <location>
        <begin position="403"/>
        <end position="423"/>
    </location>
</feature>
<feature type="transmembrane region" description="Helical" evidence="5">
    <location>
        <begin position="181"/>
        <end position="202"/>
    </location>
</feature>
<reference evidence="6 7" key="1">
    <citation type="submission" date="2017-04" db="EMBL/GenBank/DDBJ databases">
        <title>Novel microbial lineages endemic to geothermal iron-oxide mats fill important gaps in the evolutionary history of Archaea.</title>
        <authorList>
            <person name="Jay Z.J."/>
            <person name="Beam J.P."/>
            <person name="Dlakic M."/>
            <person name="Rusch D.B."/>
            <person name="Kozubal M.A."/>
            <person name="Inskeep W.P."/>
        </authorList>
    </citation>
    <scope>NUCLEOTIDE SEQUENCE [LARGE SCALE GENOMIC DNA]</scope>
    <source>
        <strain evidence="6">OSP_D</strain>
    </source>
</reference>
<evidence type="ECO:0000256" key="2">
    <source>
        <dbReference type="ARBA" id="ARBA00022692"/>
    </source>
</evidence>
<name>A0A2R6A5W7_9ARCH</name>
<feature type="transmembrane region" description="Helical" evidence="5">
    <location>
        <begin position="246"/>
        <end position="265"/>
    </location>
</feature>
<evidence type="ECO:0000313" key="6">
    <source>
        <dbReference type="EMBL" id="PSN81764.1"/>
    </source>
</evidence>
<dbReference type="PANTHER" id="PTHR42770:SF7">
    <property type="entry name" value="MEMBRANE PROTEIN"/>
    <property type="match status" value="1"/>
</dbReference>
<comment type="subcellular location">
    <subcellularLocation>
        <location evidence="1">Membrane</location>
        <topology evidence="1">Multi-pass membrane protein</topology>
    </subcellularLocation>
</comment>
<evidence type="ECO:0000256" key="1">
    <source>
        <dbReference type="ARBA" id="ARBA00004141"/>
    </source>
</evidence>
<dbReference type="PIRSF" id="PIRSF006060">
    <property type="entry name" value="AA_transporter"/>
    <property type="match status" value="1"/>
</dbReference>
<proteinExistence type="predicted"/>
<feature type="transmembrane region" description="Helical" evidence="5">
    <location>
        <begin position="285"/>
        <end position="305"/>
    </location>
</feature>
<feature type="transmembrane region" description="Helical" evidence="5">
    <location>
        <begin position="55"/>
        <end position="80"/>
    </location>
</feature>
<keyword evidence="4 5" id="KW-0472">Membrane</keyword>
<dbReference type="Gene3D" id="1.20.1740.10">
    <property type="entry name" value="Amino acid/polyamine transporter I"/>
    <property type="match status" value="1"/>
</dbReference>
<feature type="transmembrane region" description="Helical" evidence="5">
    <location>
        <begin position="429"/>
        <end position="452"/>
    </location>
</feature>
<evidence type="ECO:0008006" key="8">
    <source>
        <dbReference type="Google" id="ProtNLM"/>
    </source>
</evidence>
<dbReference type="GO" id="GO:0016020">
    <property type="term" value="C:membrane"/>
    <property type="evidence" value="ECO:0007669"/>
    <property type="project" value="UniProtKB-SubCell"/>
</dbReference>
<dbReference type="Proteomes" id="UP000240880">
    <property type="component" value="Unassembled WGS sequence"/>
</dbReference>
<feature type="transmembrane region" description="Helical" evidence="5">
    <location>
        <begin position="117"/>
        <end position="136"/>
    </location>
</feature>
<feature type="transmembrane region" description="Helical" evidence="5">
    <location>
        <begin position="92"/>
        <end position="111"/>
    </location>
</feature>
<evidence type="ECO:0000256" key="5">
    <source>
        <dbReference type="SAM" id="Phobius"/>
    </source>
</evidence>
<evidence type="ECO:0000313" key="7">
    <source>
        <dbReference type="Proteomes" id="UP000240880"/>
    </source>
</evidence>
<feature type="transmembrane region" description="Helical" evidence="5">
    <location>
        <begin position="317"/>
        <end position="339"/>
    </location>
</feature>
<feature type="transmembrane region" description="Helical" evidence="5">
    <location>
        <begin position="25"/>
        <end position="49"/>
    </location>
</feature>
<gene>
    <name evidence="6" type="ORF">B9Q01_10275</name>
</gene>
<feature type="transmembrane region" description="Helical" evidence="5">
    <location>
        <begin position="345"/>
        <end position="368"/>
    </location>
</feature>
<sequence>MSKKPSVFLRDVTGLVREWKARDAFMFNVLTMAVLSGGAYDITTAAGVFPNGNLILGIFLTALLGTSMWITYAFLSVTIPRSGADWVFQSRILIPSVAASIIIGDIFYLIYWVVFGTFYAVAGGIGPFFVTIGAFYHNQIWMNFGTWIGSGVGLSFFIAGIIILVLAGIQLILPIRFYAKVQWFLMGSVMAGITATILVFSLTPHNLFVEKFNEFSTLFVSSPDYYHQVINSATSNGLILRSHISLFDQFGIFPVTWSLLAWAFWSAQFNGEIRGASSLKNQTIIMLGSGWFTAIIWILMAYTLIRMASWQFVTSASYLTLTGNFGIPIGAYITTYLAALSGSSLNIIILISLLLIMIAFIANGYQIFYNTIGGPIRLGFSMAFDRVLPDLFTKVSERWGTPLNFTILALIVAAGELWAAAFYPQYAPLIIPATLSSGAIPYMFTSAAGALLPFRRPEIYKSSPISNYKIGSLPLITLTGVISLLFNALVAYYWLSVPALGLYNYGVLIFVMGAYVFGAIWYLVFKSYRKKQGIEIDLAFKAIPPE</sequence>
<dbReference type="EMBL" id="NEXC01000160">
    <property type="protein sequence ID" value="PSN81764.1"/>
    <property type="molecule type" value="Genomic_DNA"/>
</dbReference>
<evidence type="ECO:0000256" key="4">
    <source>
        <dbReference type="ARBA" id="ARBA00023136"/>
    </source>
</evidence>